<evidence type="ECO:0000313" key="2">
    <source>
        <dbReference type="Proteomes" id="UP000673447"/>
    </source>
</evidence>
<dbReference type="Proteomes" id="UP000673447">
    <property type="component" value="Unassembled WGS sequence"/>
</dbReference>
<accession>A0A940X5X9</accession>
<organism evidence="1 2">
    <name type="scientific">Pseudoxanthomonas helianthi</name>
    <dbReference type="NCBI Taxonomy" id="1453541"/>
    <lineage>
        <taxon>Bacteria</taxon>
        <taxon>Pseudomonadati</taxon>
        <taxon>Pseudomonadota</taxon>
        <taxon>Gammaproteobacteria</taxon>
        <taxon>Lysobacterales</taxon>
        <taxon>Lysobacteraceae</taxon>
        <taxon>Pseudoxanthomonas</taxon>
    </lineage>
</organism>
<proteinExistence type="predicted"/>
<reference evidence="1" key="1">
    <citation type="journal article" date="2016" name="Int. J. Syst. Evol. Microbiol.">
        <title>Pseudoxanthomonas helianthi sp. nov., isolated from roots of Jerusalem artichoke (Helianthus tuberosus).</title>
        <authorList>
            <person name="Kittiwongwattana C."/>
            <person name="Thawai C."/>
        </authorList>
    </citation>
    <scope>NUCLEOTIDE SEQUENCE</scope>
    <source>
        <strain evidence="1">110414</strain>
    </source>
</reference>
<gene>
    <name evidence="1" type="ORF">J5837_16155</name>
</gene>
<dbReference type="EMBL" id="JAGKTC010000004">
    <property type="protein sequence ID" value="MBP3985940.1"/>
    <property type="molecule type" value="Genomic_DNA"/>
</dbReference>
<dbReference type="RefSeq" id="WP_210537856.1">
    <property type="nucleotide sequence ID" value="NZ_JAGKTC010000004.1"/>
</dbReference>
<reference evidence="1" key="2">
    <citation type="submission" date="2021-03" db="EMBL/GenBank/DDBJ databases">
        <authorList>
            <person name="Cao W."/>
        </authorList>
    </citation>
    <scope>NUCLEOTIDE SEQUENCE</scope>
    <source>
        <strain evidence="1">110414</strain>
    </source>
</reference>
<evidence type="ECO:0008006" key="3">
    <source>
        <dbReference type="Google" id="ProtNLM"/>
    </source>
</evidence>
<comment type="caution">
    <text evidence="1">The sequence shown here is derived from an EMBL/GenBank/DDBJ whole genome shotgun (WGS) entry which is preliminary data.</text>
</comment>
<sequence>MSEERLLAWLDGELGETEAAEVARVVAADPALADRAQRERALRERLRAAFAPVAEEAPPQRLLATLGMAQEQKPADNIVPLRPRGTIRRVREWRWPEWGALAASVLLGTVFGAQFLHAPAQGPVRMQDGALVAGSELAKTLDGRLAADARPGDALAVGLSFRDSEGRYCRTFTAQGTQPLGGLACRGNGRWNVVALGEAERQQGELRQAASALPASVLAEVDARQQQMLDARAERAARDAGWR</sequence>
<dbReference type="AlphaFoldDB" id="A0A940X5X9"/>
<evidence type="ECO:0000313" key="1">
    <source>
        <dbReference type="EMBL" id="MBP3985940.1"/>
    </source>
</evidence>
<name>A0A940X5X9_9GAMM</name>
<protein>
    <recommendedName>
        <fullName evidence="3">Anti-sigma factor</fullName>
    </recommendedName>
</protein>
<keyword evidence="2" id="KW-1185">Reference proteome</keyword>